<organism evidence="5 6">
    <name type="scientific">Aquimarina atlantica</name>
    <dbReference type="NCBI Taxonomy" id="1317122"/>
    <lineage>
        <taxon>Bacteria</taxon>
        <taxon>Pseudomonadati</taxon>
        <taxon>Bacteroidota</taxon>
        <taxon>Flavobacteriia</taxon>
        <taxon>Flavobacteriales</taxon>
        <taxon>Flavobacteriaceae</taxon>
        <taxon>Aquimarina</taxon>
    </lineage>
</organism>
<comment type="caution">
    <text evidence="5">The sequence shown here is derived from an EMBL/GenBank/DDBJ whole genome shotgun (WGS) entry which is preliminary data.</text>
</comment>
<dbReference type="STRING" id="1317122.ATO12_15355"/>
<evidence type="ECO:0000259" key="4">
    <source>
        <dbReference type="PROSITE" id="PS50268"/>
    </source>
</evidence>
<feature type="domain" description="Cadherin" evidence="4">
    <location>
        <begin position="230"/>
        <end position="343"/>
    </location>
</feature>
<protein>
    <recommendedName>
        <fullName evidence="4">Cadherin domain-containing protein</fullName>
    </recommendedName>
</protein>
<feature type="repeat" description="NHL" evidence="2">
    <location>
        <begin position="433"/>
        <end position="475"/>
    </location>
</feature>
<dbReference type="Pfam" id="PF01436">
    <property type="entry name" value="NHL"/>
    <property type="match status" value="6"/>
</dbReference>
<dbReference type="PANTHER" id="PTHR13833">
    <property type="match status" value="1"/>
</dbReference>
<dbReference type="PRINTS" id="PR00205">
    <property type="entry name" value="CADHERIN"/>
</dbReference>
<dbReference type="GO" id="GO:0016020">
    <property type="term" value="C:membrane"/>
    <property type="evidence" value="ECO:0007669"/>
    <property type="project" value="InterPro"/>
</dbReference>
<dbReference type="RefSeq" id="WP_051575751.1">
    <property type="nucleotide sequence ID" value="NZ_AQRA01000004.1"/>
</dbReference>
<feature type="repeat" description="NHL" evidence="2">
    <location>
        <begin position="497"/>
        <end position="528"/>
    </location>
</feature>
<dbReference type="eggNOG" id="COG2834">
    <property type="taxonomic scope" value="Bacteria"/>
</dbReference>
<accession>A0A023BW57</accession>
<feature type="repeat" description="NHL" evidence="2">
    <location>
        <begin position="387"/>
        <end position="422"/>
    </location>
</feature>
<dbReference type="OrthoDB" id="1154999at2"/>
<evidence type="ECO:0000256" key="3">
    <source>
        <dbReference type="SAM" id="SignalP"/>
    </source>
</evidence>
<keyword evidence="3" id="KW-0732">Signal</keyword>
<dbReference type="CDD" id="cd14953">
    <property type="entry name" value="NHL_like_1"/>
    <property type="match status" value="1"/>
</dbReference>
<reference evidence="5 6" key="1">
    <citation type="submission" date="2014-04" db="EMBL/GenBank/DDBJ databases">
        <title>Aquimarina sp. 22II-S11-z7 Genome Sequencing.</title>
        <authorList>
            <person name="Lai Q."/>
        </authorList>
    </citation>
    <scope>NUCLEOTIDE SEQUENCE [LARGE SCALE GENOMIC DNA]</scope>
    <source>
        <strain evidence="5 6">22II-S11-z7</strain>
    </source>
</reference>
<dbReference type="SUPFAM" id="SSF101898">
    <property type="entry name" value="NHL repeat"/>
    <property type="match status" value="1"/>
</dbReference>
<dbReference type="InterPro" id="IPR015919">
    <property type="entry name" value="Cadherin-like_sf"/>
</dbReference>
<evidence type="ECO:0000313" key="6">
    <source>
        <dbReference type="Proteomes" id="UP000023541"/>
    </source>
</evidence>
<gene>
    <name evidence="5" type="ORF">ATO12_15355</name>
</gene>
<evidence type="ECO:0000256" key="2">
    <source>
        <dbReference type="PROSITE-ProRule" id="PRU00504"/>
    </source>
</evidence>
<dbReference type="InterPro" id="IPR002126">
    <property type="entry name" value="Cadherin-like_dom"/>
</dbReference>
<dbReference type="InterPro" id="IPR011042">
    <property type="entry name" value="6-blade_b-propeller_TolB-like"/>
</dbReference>
<name>A0A023BW57_9FLAO</name>
<dbReference type="Gene3D" id="2.60.40.60">
    <property type="entry name" value="Cadherins"/>
    <property type="match status" value="3"/>
</dbReference>
<feature type="domain" description="Cadherin" evidence="4">
    <location>
        <begin position="34"/>
        <end position="133"/>
    </location>
</feature>
<dbReference type="AlphaFoldDB" id="A0A023BW57"/>
<sequence>MKTIKLLLLCIAILTLSCSKDDDATTPVTNKAPEIAAQSFNVSESAADTDVFGTVKATDADKDELSYNITANSDDLFEITKAGALSLATGKTLDFETKTTHEITVEVTDGKAKAAAKITITVIDVDENMPPVIADQTFDVPENQALNAVLATVVATDPDNDDLTYTIANPAGAVAEFEMAGNEIKLKSGFFDYETLTSHTATVTVNDGTLTASAQITINVTDVNEAPRFPDRNYTFSQPEDIDDTVIIATVTATDPDGDTLIYTLNNNPGNLFEINSAGEISLSTGKFLDYENQTSHTITVQATDGNLTDLQHGVRINVTDVMGVNVSTVGPGGSSIYNNPTGVAIDALGNIYVADYSNHRIRKINPGGTSTSIFVGGTQGGADGVGSAAQFNFPFGIAVDASRNVYVADRNNHRIRKITPAGVVTTIAGGTQGYLDGTGALARFNHPEGITVDASGNIYVSDSQNHRIRKITPAGVVTTVAGSSQGFADGTGIAAQFDSPAGVTIDTNGNLYVADRLNNRIRKVTPTGVVTTFAGRSVSGFADGPANLARFLNPSGVALDASNNVYVADRLNHRIRKITQAGVVSTVAGSTSGFGDGNGSVVRFFQPSGVAVDTSGKVYVADRLNNRIRKIVIE</sequence>
<proteinExistence type="predicted"/>
<dbReference type="SMART" id="SM00112">
    <property type="entry name" value="CA"/>
    <property type="match status" value="3"/>
</dbReference>
<dbReference type="Gene3D" id="2.60.40.3460">
    <property type="match status" value="1"/>
</dbReference>
<dbReference type="PROSITE" id="PS51257">
    <property type="entry name" value="PROKAR_LIPOPROTEIN"/>
    <property type="match status" value="1"/>
</dbReference>
<dbReference type="PROSITE" id="PS51125">
    <property type="entry name" value="NHL"/>
    <property type="match status" value="5"/>
</dbReference>
<dbReference type="SUPFAM" id="SSF49313">
    <property type="entry name" value="Cadherin-like"/>
    <property type="match status" value="3"/>
</dbReference>
<dbReference type="Pfam" id="PF00028">
    <property type="entry name" value="Cadherin"/>
    <property type="match status" value="2"/>
</dbReference>
<dbReference type="eggNOG" id="COG3391">
    <property type="taxonomic scope" value="Bacteria"/>
</dbReference>
<dbReference type="PROSITE" id="PS50268">
    <property type="entry name" value="CADHERIN_2"/>
    <property type="match status" value="3"/>
</dbReference>
<feature type="repeat" description="NHL" evidence="2">
    <location>
        <begin position="552"/>
        <end position="582"/>
    </location>
</feature>
<dbReference type="CDD" id="cd11304">
    <property type="entry name" value="Cadherin_repeat"/>
    <property type="match status" value="2"/>
</dbReference>
<dbReference type="EMBL" id="AQRA01000004">
    <property type="protein sequence ID" value="EZH74241.1"/>
    <property type="molecule type" value="Genomic_DNA"/>
</dbReference>
<dbReference type="Gene3D" id="2.120.10.30">
    <property type="entry name" value="TolB, C-terminal domain"/>
    <property type="match status" value="2"/>
</dbReference>
<dbReference type="GO" id="GO:0007156">
    <property type="term" value="P:homophilic cell adhesion via plasma membrane adhesion molecules"/>
    <property type="evidence" value="ECO:0007669"/>
    <property type="project" value="InterPro"/>
</dbReference>
<feature type="repeat" description="NHL" evidence="2">
    <location>
        <begin position="339"/>
        <end position="368"/>
    </location>
</feature>
<feature type="domain" description="Cadherin" evidence="4">
    <location>
        <begin position="132"/>
        <end position="229"/>
    </location>
</feature>
<keyword evidence="6" id="KW-1185">Reference proteome</keyword>
<evidence type="ECO:0000313" key="5">
    <source>
        <dbReference type="EMBL" id="EZH74241.1"/>
    </source>
</evidence>
<dbReference type="PANTHER" id="PTHR13833:SF71">
    <property type="entry name" value="NHL DOMAIN-CONTAINING PROTEIN"/>
    <property type="match status" value="1"/>
</dbReference>
<feature type="signal peptide" evidence="3">
    <location>
        <begin position="1"/>
        <end position="20"/>
    </location>
</feature>
<dbReference type="Proteomes" id="UP000023541">
    <property type="component" value="Unassembled WGS sequence"/>
</dbReference>
<dbReference type="GO" id="GO:0005509">
    <property type="term" value="F:calcium ion binding"/>
    <property type="evidence" value="ECO:0007669"/>
    <property type="project" value="InterPro"/>
</dbReference>
<dbReference type="InterPro" id="IPR001258">
    <property type="entry name" value="NHL_repeat"/>
</dbReference>
<evidence type="ECO:0000256" key="1">
    <source>
        <dbReference type="ARBA" id="ARBA00022737"/>
    </source>
</evidence>
<keyword evidence="1" id="KW-0677">Repeat</keyword>
<feature type="chain" id="PRO_5001512397" description="Cadherin domain-containing protein" evidence="3">
    <location>
        <begin position="21"/>
        <end position="635"/>
    </location>
</feature>